<dbReference type="InterPro" id="IPR009051">
    <property type="entry name" value="Helical_ferredxn"/>
</dbReference>
<dbReference type="EC" id="1.1.99.14" evidence="6"/>
<comment type="cofactor">
    <cofactor evidence="6">
        <name>[4Fe-4S] cluster</name>
        <dbReference type="ChEBI" id="CHEBI:49883"/>
    </cofactor>
    <text evidence="6">Binds 2 [4Fe-4S] clusters.</text>
</comment>
<dbReference type="STRING" id="177437.HRM2_20400"/>
<dbReference type="eggNOG" id="COG0247">
    <property type="taxonomic scope" value="Bacteria"/>
</dbReference>
<gene>
    <name evidence="8" type="primary">glcF2</name>
    <name evidence="8" type="ordered locus">HRM2_20400</name>
</gene>
<dbReference type="PIRSF" id="PIRSF000139">
    <property type="entry name" value="Glc_ox_4Fe-4S"/>
    <property type="match status" value="1"/>
</dbReference>
<organism evidence="8 9">
    <name type="scientific">Desulforapulum autotrophicum (strain ATCC 43914 / DSM 3382 / VKM B-1955 / HRM2)</name>
    <name type="common">Desulfobacterium autotrophicum</name>
    <dbReference type="NCBI Taxonomy" id="177437"/>
    <lineage>
        <taxon>Bacteria</taxon>
        <taxon>Pseudomonadati</taxon>
        <taxon>Thermodesulfobacteriota</taxon>
        <taxon>Desulfobacteria</taxon>
        <taxon>Desulfobacterales</taxon>
        <taxon>Desulfobacteraceae</taxon>
        <taxon>Desulforapulum</taxon>
    </lineage>
</organism>
<comment type="catalytic activity">
    <reaction evidence="6">
        <text>glycolate + A = glyoxylate + AH2</text>
        <dbReference type="Rhea" id="RHEA:21264"/>
        <dbReference type="ChEBI" id="CHEBI:13193"/>
        <dbReference type="ChEBI" id="CHEBI:17499"/>
        <dbReference type="ChEBI" id="CHEBI:29805"/>
        <dbReference type="ChEBI" id="CHEBI:36655"/>
        <dbReference type="EC" id="1.1.99.14"/>
    </reaction>
</comment>
<dbReference type="GO" id="GO:0051539">
    <property type="term" value="F:4 iron, 4 sulfur cluster binding"/>
    <property type="evidence" value="ECO:0007669"/>
    <property type="project" value="UniProtKB-UniRule"/>
</dbReference>
<name>C0QCR4_DESAH</name>
<keyword evidence="5 6" id="KW-0411">Iron-sulfur</keyword>
<dbReference type="GO" id="GO:0019154">
    <property type="term" value="F:glycolate dehydrogenase activity"/>
    <property type="evidence" value="ECO:0007669"/>
    <property type="project" value="UniProtKB-EC"/>
</dbReference>
<feature type="domain" description="4Fe-4S ferredoxin-type" evidence="7">
    <location>
        <begin position="9"/>
        <end position="40"/>
    </location>
</feature>
<dbReference type="EMBL" id="CP001087">
    <property type="protein sequence ID" value="ACN15141.1"/>
    <property type="molecule type" value="Genomic_DNA"/>
</dbReference>
<comment type="function">
    <text evidence="6">Component of a complex that catalyzes the oxidation of glycolate to glyoxylate.</text>
</comment>
<dbReference type="KEGG" id="dat:HRM2_20400"/>
<keyword evidence="1 6" id="KW-0004">4Fe-4S</keyword>
<protein>
    <recommendedName>
        <fullName evidence="6">Glycolate oxidase iron-sulfur subunit</fullName>
        <ecNumber evidence="6">1.1.99.14</ecNumber>
    </recommendedName>
</protein>
<keyword evidence="3" id="KW-0677">Repeat</keyword>
<keyword evidence="6" id="KW-0249">Electron transport</keyword>
<keyword evidence="9" id="KW-1185">Reference proteome</keyword>
<dbReference type="InterPro" id="IPR017896">
    <property type="entry name" value="4Fe4S_Fe-S-bd"/>
</dbReference>
<dbReference type="HOGENOM" id="CLU_023081_0_1_7"/>
<dbReference type="PROSITE" id="PS00198">
    <property type="entry name" value="4FE4S_FER_1"/>
    <property type="match status" value="1"/>
</dbReference>
<evidence type="ECO:0000259" key="7">
    <source>
        <dbReference type="PROSITE" id="PS51379"/>
    </source>
</evidence>
<dbReference type="Gene3D" id="1.10.1060.10">
    <property type="entry name" value="Alpha-helical ferredoxin"/>
    <property type="match status" value="1"/>
</dbReference>
<reference evidence="8 9" key="1">
    <citation type="journal article" date="2009" name="Environ. Microbiol.">
        <title>Genome sequence of Desulfobacterium autotrophicum HRM2, a marine sulfate reducer oxidizing organic carbon completely to carbon dioxide.</title>
        <authorList>
            <person name="Strittmatter A.W."/>
            <person name="Liesegang H."/>
            <person name="Rabus R."/>
            <person name="Decker I."/>
            <person name="Amann J."/>
            <person name="Andres S."/>
            <person name="Henne A."/>
            <person name="Fricke W.F."/>
            <person name="Martinez-Arias R."/>
            <person name="Bartels D."/>
            <person name="Goesmann A."/>
            <person name="Krause L."/>
            <person name="Puehler A."/>
            <person name="Klenk H.P."/>
            <person name="Richter M."/>
            <person name="Schuler M."/>
            <person name="Gloeckner F.O."/>
            <person name="Meyerdierks A."/>
            <person name="Gottschalk G."/>
            <person name="Amann R."/>
        </authorList>
    </citation>
    <scope>NUCLEOTIDE SEQUENCE [LARGE SCALE GENOMIC DNA]</scope>
    <source>
        <strain evidence="9">ATCC 43914 / DSM 3382 / HRM2</strain>
    </source>
</reference>
<evidence type="ECO:0000313" key="9">
    <source>
        <dbReference type="Proteomes" id="UP000000442"/>
    </source>
</evidence>
<dbReference type="OrthoDB" id="5289041at2"/>
<dbReference type="Proteomes" id="UP000000442">
    <property type="component" value="Chromosome"/>
</dbReference>
<dbReference type="GO" id="GO:0046872">
    <property type="term" value="F:metal ion binding"/>
    <property type="evidence" value="ECO:0007669"/>
    <property type="project" value="UniProtKB-UniRule"/>
</dbReference>
<dbReference type="RefSeq" id="WP_015903919.1">
    <property type="nucleotide sequence ID" value="NC_012108.1"/>
</dbReference>
<keyword evidence="6" id="KW-0813">Transport</keyword>
<dbReference type="Pfam" id="PF02754">
    <property type="entry name" value="CCG"/>
    <property type="match status" value="2"/>
</dbReference>
<keyword evidence="2 6" id="KW-0479">Metal-binding</keyword>
<evidence type="ECO:0000256" key="6">
    <source>
        <dbReference type="PIRNR" id="PIRNR000139"/>
    </source>
</evidence>
<evidence type="ECO:0000256" key="3">
    <source>
        <dbReference type="ARBA" id="ARBA00022737"/>
    </source>
</evidence>
<dbReference type="PROSITE" id="PS51379">
    <property type="entry name" value="4FE4S_FER_2"/>
    <property type="match status" value="1"/>
</dbReference>
<proteinExistence type="predicted"/>
<dbReference type="InterPro" id="IPR017900">
    <property type="entry name" value="4Fe4S_Fe_S_CS"/>
</dbReference>
<dbReference type="InterPro" id="IPR012257">
    <property type="entry name" value="Glc_ox_4Fe-4S"/>
</dbReference>
<evidence type="ECO:0000313" key="8">
    <source>
        <dbReference type="EMBL" id="ACN15141.1"/>
    </source>
</evidence>
<evidence type="ECO:0000256" key="2">
    <source>
        <dbReference type="ARBA" id="ARBA00022723"/>
    </source>
</evidence>
<dbReference type="PANTHER" id="PTHR32479:SF20">
    <property type="entry name" value="GLYCOLATE OXIDASE IRON-SULFUR SUBUNIT"/>
    <property type="match status" value="1"/>
</dbReference>
<dbReference type="InterPro" id="IPR004017">
    <property type="entry name" value="Cys_rich_dom"/>
</dbReference>
<evidence type="ECO:0000256" key="1">
    <source>
        <dbReference type="ARBA" id="ARBA00022485"/>
    </source>
</evidence>
<evidence type="ECO:0000256" key="4">
    <source>
        <dbReference type="ARBA" id="ARBA00023004"/>
    </source>
</evidence>
<accession>C0QCR4</accession>
<dbReference type="PANTHER" id="PTHR32479">
    <property type="entry name" value="GLYCOLATE OXIDASE IRON-SULFUR SUBUNIT"/>
    <property type="match status" value="1"/>
</dbReference>
<comment type="catalytic activity">
    <reaction evidence="6">
        <text>(R)-lactate + A = pyruvate + AH2</text>
        <dbReference type="Rhea" id="RHEA:15089"/>
        <dbReference type="ChEBI" id="CHEBI:13193"/>
        <dbReference type="ChEBI" id="CHEBI:15361"/>
        <dbReference type="ChEBI" id="CHEBI:16004"/>
        <dbReference type="ChEBI" id="CHEBI:17499"/>
    </reaction>
</comment>
<dbReference type="SUPFAM" id="SSF46548">
    <property type="entry name" value="alpha-helical ferredoxin"/>
    <property type="match status" value="1"/>
</dbReference>
<dbReference type="Pfam" id="PF13183">
    <property type="entry name" value="Fer4_8"/>
    <property type="match status" value="1"/>
</dbReference>
<evidence type="ECO:0000256" key="5">
    <source>
        <dbReference type="ARBA" id="ARBA00023014"/>
    </source>
</evidence>
<sequence>MKKKIQQAFIETINREYLKCAACGECRMVCPVYGVEGVERSVARGRLALAKALADGDLELTDRVQSSFDNCLLCMACVENCAGHVDMVEVVLKSRAYVASLRGLPKVKALAFKALGTDRKYQDLGAAGARAVQSVCTAALPENSGLRLKLARLNYPTLPPLAKRPFIGSQDRVYGADKRQKVVLFVGCAGNYIFDDIPRKTVELLNALDVGVIVLSHQGCCGAPVQAHGDLRSLETLVVNNVQVLSDSEFMDYPIVTICSSGGLMLKQHYPRILLQTPFEKQAKALSCRTMDISQYLADWIGIDTIKSKIKHKIPHTLTYHDPCHLGRGQGVTTQPRALLKAVCDHYAEMPDAGSCCGLGGTYGLSHTDVSRQILDKKTNNIAAMDKVPTRLATGCPACIMQLTHGLARTIPDMEVAHTVHYLWQALICSDPCRS</sequence>
<dbReference type="AlphaFoldDB" id="C0QCR4"/>
<keyword evidence="4 6" id="KW-0408">Iron</keyword>